<protein>
    <submittedName>
        <fullName evidence="1">Uncharacterized protein</fullName>
    </submittedName>
</protein>
<accession>A0A5C6CAM7</accession>
<reference evidence="1 2" key="1">
    <citation type="submission" date="2019-02" db="EMBL/GenBank/DDBJ databases">
        <title>Deep-cultivation of Planctomycetes and their phenomic and genomic characterization uncovers novel biology.</title>
        <authorList>
            <person name="Wiegand S."/>
            <person name="Jogler M."/>
            <person name="Boedeker C."/>
            <person name="Pinto D."/>
            <person name="Vollmers J."/>
            <person name="Rivas-Marin E."/>
            <person name="Kohn T."/>
            <person name="Peeters S.H."/>
            <person name="Heuer A."/>
            <person name="Rast P."/>
            <person name="Oberbeckmann S."/>
            <person name="Bunk B."/>
            <person name="Jeske O."/>
            <person name="Meyerdierks A."/>
            <person name="Storesund J.E."/>
            <person name="Kallscheuer N."/>
            <person name="Luecker S."/>
            <person name="Lage O.M."/>
            <person name="Pohl T."/>
            <person name="Merkel B.J."/>
            <person name="Hornburger P."/>
            <person name="Mueller R.-W."/>
            <person name="Bruemmer F."/>
            <person name="Labrenz M."/>
            <person name="Spormann A.M."/>
            <person name="Op Den Camp H."/>
            <person name="Overmann J."/>
            <person name="Amann R."/>
            <person name="Jetten M.S.M."/>
            <person name="Mascher T."/>
            <person name="Medema M.H."/>
            <person name="Devos D.P."/>
            <person name="Kaster A.-K."/>
            <person name="Ovreas L."/>
            <person name="Rohde M."/>
            <person name="Galperin M.Y."/>
            <person name="Jogler C."/>
        </authorList>
    </citation>
    <scope>NUCLEOTIDE SEQUENCE [LARGE SCALE GENOMIC DNA]</scope>
    <source>
        <strain evidence="1 2">Pla52o</strain>
    </source>
</reference>
<evidence type="ECO:0000313" key="1">
    <source>
        <dbReference type="EMBL" id="TWU21135.1"/>
    </source>
</evidence>
<dbReference type="AlphaFoldDB" id="A0A5C6CAM7"/>
<name>A0A5C6CAM7_9BACT</name>
<proteinExistence type="predicted"/>
<comment type="caution">
    <text evidence="1">The sequence shown here is derived from an EMBL/GenBank/DDBJ whole genome shotgun (WGS) entry which is preliminary data.</text>
</comment>
<gene>
    <name evidence="1" type="ORF">Pla52o_41690</name>
</gene>
<dbReference type="Proteomes" id="UP000316304">
    <property type="component" value="Unassembled WGS sequence"/>
</dbReference>
<sequence>MTTLAAIWTLYGAECSVPIPTLGGRQSADLALDILMISNNCLKQVFNVVLLSPK</sequence>
<evidence type="ECO:0000313" key="2">
    <source>
        <dbReference type="Proteomes" id="UP000316304"/>
    </source>
</evidence>
<dbReference type="EMBL" id="SJPT01000007">
    <property type="protein sequence ID" value="TWU21135.1"/>
    <property type="molecule type" value="Genomic_DNA"/>
</dbReference>
<organism evidence="1 2">
    <name type="scientific">Novipirellula galeiformis</name>
    <dbReference type="NCBI Taxonomy" id="2528004"/>
    <lineage>
        <taxon>Bacteria</taxon>
        <taxon>Pseudomonadati</taxon>
        <taxon>Planctomycetota</taxon>
        <taxon>Planctomycetia</taxon>
        <taxon>Pirellulales</taxon>
        <taxon>Pirellulaceae</taxon>
        <taxon>Novipirellula</taxon>
    </lineage>
</organism>
<keyword evidence="2" id="KW-1185">Reference proteome</keyword>